<evidence type="ECO:0000256" key="2">
    <source>
        <dbReference type="ARBA" id="ARBA00004496"/>
    </source>
</evidence>
<feature type="compositionally biased region" description="Basic and acidic residues" evidence="20">
    <location>
        <begin position="524"/>
        <end position="538"/>
    </location>
</feature>
<evidence type="ECO:0000256" key="16">
    <source>
        <dbReference type="ARBA" id="ARBA00023221"/>
    </source>
</evidence>
<keyword evidence="10" id="KW-0677">Repeat</keyword>
<keyword evidence="15" id="KW-1207">Sterol metabolism</keyword>
<evidence type="ECO:0000256" key="8">
    <source>
        <dbReference type="ARBA" id="ARBA00022676"/>
    </source>
</evidence>
<dbReference type="FunFam" id="3.40.50.2000:FF:000029">
    <property type="entry name" value="Sterol 3-beta-glucosyltransferase"/>
    <property type="match status" value="1"/>
</dbReference>
<keyword evidence="7" id="KW-0444">Lipid biosynthesis</keyword>
<dbReference type="GO" id="GO:0016126">
    <property type="term" value="P:sterol biosynthetic process"/>
    <property type="evidence" value="ECO:0007669"/>
    <property type="project" value="UniProtKB-KW"/>
</dbReference>
<evidence type="ECO:0000256" key="4">
    <source>
        <dbReference type="ARBA" id="ARBA00012650"/>
    </source>
</evidence>
<dbReference type="Gene3D" id="2.30.29.30">
    <property type="entry name" value="Pleckstrin-homology domain (PH domain)/Phosphotyrosine-binding domain (PTB)"/>
    <property type="match status" value="2"/>
</dbReference>
<dbReference type="SUPFAM" id="SSF53756">
    <property type="entry name" value="UDP-Glycosyltransferase/glycogen phosphorylase"/>
    <property type="match status" value="1"/>
</dbReference>
<gene>
    <name evidence="22" type="ORF">POJ06DRAFT_255790</name>
</gene>
<dbReference type="EC" id="2.4.1.173" evidence="4"/>
<evidence type="ECO:0000256" key="3">
    <source>
        <dbReference type="ARBA" id="ARBA00006962"/>
    </source>
</evidence>
<feature type="region of interest" description="Disordered" evidence="20">
    <location>
        <begin position="746"/>
        <end position="769"/>
    </location>
</feature>
<keyword evidence="12" id="KW-0756">Sterol biosynthesis</keyword>
<dbReference type="Proteomes" id="UP001217417">
    <property type="component" value="Unassembled WGS sequence"/>
</dbReference>
<feature type="compositionally biased region" description="Acidic residues" evidence="20">
    <location>
        <begin position="760"/>
        <end position="769"/>
    </location>
</feature>
<evidence type="ECO:0000256" key="15">
    <source>
        <dbReference type="ARBA" id="ARBA00023166"/>
    </source>
</evidence>
<keyword evidence="23" id="KW-1185">Reference proteome</keyword>
<comment type="similarity">
    <text evidence="3">Belongs to the glycosyltransferase 28 family.</text>
</comment>
<dbReference type="GeneID" id="80883095"/>
<dbReference type="InterPro" id="IPR050426">
    <property type="entry name" value="Glycosyltransferase_28"/>
</dbReference>
<evidence type="ECO:0000256" key="10">
    <source>
        <dbReference type="ARBA" id="ARBA00022737"/>
    </source>
</evidence>
<feature type="compositionally biased region" description="Acidic residues" evidence="20">
    <location>
        <begin position="505"/>
        <end position="515"/>
    </location>
</feature>
<dbReference type="RefSeq" id="XP_056042487.1">
    <property type="nucleotide sequence ID" value="XM_056187929.1"/>
</dbReference>
<dbReference type="InterPro" id="IPR010610">
    <property type="entry name" value="EryCIII-like_C"/>
</dbReference>
<evidence type="ECO:0000256" key="9">
    <source>
        <dbReference type="ARBA" id="ARBA00022679"/>
    </source>
</evidence>
<evidence type="ECO:0000256" key="12">
    <source>
        <dbReference type="ARBA" id="ARBA00023011"/>
    </source>
</evidence>
<protein>
    <recommendedName>
        <fullName evidence="5">Sterol 3-beta-glucosyltransferase</fullName>
        <ecNumber evidence="4">2.4.1.173</ecNumber>
    </recommendedName>
    <alternativeName>
        <fullName evidence="17">Autophagy-related protein 26</fullName>
    </alternativeName>
</protein>
<dbReference type="InterPro" id="IPR048065">
    <property type="entry name" value="ATG26_PH_GRAM2"/>
</dbReference>
<keyword evidence="8" id="KW-0328">Glycosyltransferase</keyword>
<evidence type="ECO:0000313" key="22">
    <source>
        <dbReference type="EMBL" id="KAJ8099037.1"/>
    </source>
</evidence>
<reference evidence="22" key="1">
    <citation type="submission" date="2023-03" db="EMBL/GenBank/DDBJ databases">
        <title>Near-Complete genome sequence of Lipomyces tetrasporous NRRL Y-64009, an oleaginous yeast capable of growing on lignocellulosic hydrolysates.</title>
        <authorList>
            <consortium name="Lawrence Berkeley National Laboratory"/>
            <person name="Jagtap S.S."/>
            <person name="Liu J.-J."/>
            <person name="Walukiewicz H.E."/>
            <person name="Pangilinan J."/>
            <person name="Lipzen A."/>
            <person name="Ahrendt S."/>
            <person name="Koriabine M."/>
            <person name="Cobaugh K."/>
            <person name="Salamov A."/>
            <person name="Yoshinaga Y."/>
            <person name="Ng V."/>
            <person name="Daum C."/>
            <person name="Grigoriev I.V."/>
            <person name="Slininger P.J."/>
            <person name="Dien B.S."/>
            <person name="Jin Y.-S."/>
            <person name="Rao C.V."/>
        </authorList>
    </citation>
    <scope>NUCLEOTIDE SEQUENCE</scope>
    <source>
        <strain evidence="22">NRRL Y-64009</strain>
    </source>
</reference>
<dbReference type="EMBL" id="JARPMG010000007">
    <property type="protein sequence ID" value="KAJ8099037.1"/>
    <property type="molecule type" value="Genomic_DNA"/>
</dbReference>
<comment type="caution">
    <text evidence="22">The sequence shown here is derived from an EMBL/GenBank/DDBJ whole genome shotgun (WGS) entry which is preliminary data.</text>
</comment>
<feature type="region of interest" description="Disordered" evidence="20">
    <location>
        <begin position="640"/>
        <end position="700"/>
    </location>
</feature>
<dbReference type="PROSITE" id="PS50003">
    <property type="entry name" value="PH_DOMAIN"/>
    <property type="match status" value="1"/>
</dbReference>
<dbReference type="SMART" id="SM00233">
    <property type="entry name" value="PH"/>
    <property type="match status" value="1"/>
</dbReference>
<dbReference type="InterPro" id="IPR002213">
    <property type="entry name" value="UDP_glucos_trans"/>
</dbReference>
<dbReference type="FunFam" id="2.30.29.30:FF:000303">
    <property type="entry name" value="Sterol 3-beta-glucosyltransferase"/>
    <property type="match status" value="1"/>
</dbReference>
<evidence type="ECO:0000256" key="20">
    <source>
        <dbReference type="SAM" id="MobiDB-lite"/>
    </source>
</evidence>
<sequence>MDGSPPSSASPASPASDQSSRQHNSEPSAPSSPQSPAVRRSLLSLPTPARVARAVRGRPTSPIMQVESPSDVELEDEHVAGDATPDMAQTVVSTFRGRSHARSRSTSRTPKRAASVDVARPYALGRSIFAVISATSRAKFNRLVAGGGGDDDTDIEAPELDEDENFDDEGDEDEDENESAAAVDGKSVPLASSFLLNKAVLEDDDDDDSASLRKSRYLFTSSLEPIKSAGSFVSATTIRPSAGSEKPDDAGDQASVDTSKSSLLADKLMKVFGFLNKEDVIAEYPCYLLKSILLPGHMFITEKHISFFAYIPRKTHTTFRSGTLARKARTTGRYSRFWCVIKDNVFSYFSSASDVYFPVGTIDLRYAISVELTDPDLTLADAGTEPVSFILTTQTKKYQFRADSYIGAQDWVNSLRRAIFRSHNDGDSVKIVLPSENILDIEESPVLECANTVKIKVVDVDQGDTYAIDDYFFSFFSNGNEALKDLRDAVRLTTASGVPSPGDEAASEQDGDDDISQSVLLDMKSLREPIRDTTESRIRQSVRPSATFLASLDLHSRRGNSRSRSAQRTGSSRSVTPTGTRRAQSSDLAIDGIADGHSTPALSPRGSRGRRLSGVAETTLRRAASPLRAITQFHGKVKDLISPTSPTSPLPLAATASSSVPSLPPRSHLSPDGTSTDTSEELVEVGGSGASSPAQSQFLAHSTSHEGWSDWVRKGGRKVQSFLPNVPSGYVEKVTEMWVGSSKHFDGRTMPEEHEHEPEEAAAVDEEKESSDRFRAHFALPDDEKLVASFYGYLHRVIPLYGKIYLGKAHFCFRSLLPGTKTKMVLPHEDIENVDKERGFRFGYSGLVVVVHGHEEIFFEFRSSDMRDDCTVTLLRQLDQFRKSPSVASSPGLRPEESALIRSRRQLNIAPRMVRSQDIFESTPVIFDSSQSSLLTYKPADKLKFTCLTIGSRGDVQPYIALAQGLMADGHTVRIATHAEFKGWIESFGIEFRQVAGDPAELMRLSVEHGMFTYGFLKEAASKFRGWITELLETSWVACQDTDVLIESPSAMAGIHIAEALQIPYFRAFTMPWTRTRAYPHAFAVPEQKMGGSYNYITYVMFENVFWKGISGQVNKWRTTTLDLPRTNLDKMQPQKVPFLYNFSPSVVPPPLDYSDWIKVTGYWFLNESKVDKDFVPSPEIVDFVQTARRDKKKLVYIGFGSIVVADPKELTQAVVDSVLQADVRCILSKGWSDRLGSTDAHKIEIPLPDSVLQIKSAPHDWLFPQLDAAVHHGGAGTTGASLRAGIPTVIKPFFGDQFFYANRVEDLGAGLHLKKLTVRHFAKVLWEATHNERIIAKARVIGKQIQKEDGVGVAVKTIYRDLDYAKSVIMHNKKGEVDEKDESWYIVERAPTPAVTA</sequence>
<dbReference type="GO" id="GO:0005975">
    <property type="term" value="P:carbohydrate metabolic process"/>
    <property type="evidence" value="ECO:0007669"/>
    <property type="project" value="InterPro"/>
</dbReference>
<evidence type="ECO:0000313" key="23">
    <source>
        <dbReference type="Proteomes" id="UP001217417"/>
    </source>
</evidence>
<keyword evidence="6" id="KW-0963">Cytoplasm</keyword>
<feature type="compositionally biased region" description="Low complexity" evidence="20">
    <location>
        <begin position="642"/>
        <end position="661"/>
    </location>
</feature>
<feature type="compositionally biased region" description="Basic residues" evidence="20">
    <location>
        <begin position="97"/>
        <end position="111"/>
    </location>
</feature>
<evidence type="ECO:0000256" key="13">
    <source>
        <dbReference type="ARBA" id="ARBA00023098"/>
    </source>
</evidence>
<feature type="region of interest" description="Disordered" evidence="20">
    <location>
        <begin position="494"/>
        <end position="613"/>
    </location>
</feature>
<dbReference type="CDD" id="cd13215">
    <property type="entry name" value="PH-GRAM1_AGT26"/>
    <property type="match status" value="1"/>
</dbReference>
<dbReference type="SUPFAM" id="SSF50729">
    <property type="entry name" value="PH domain-like"/>
    <property type="match status" value="1"/>
</dbReference>
<dbReference type="GO" id="GO:0016906">
    <property type="term" value="F:sterol 3-beta-glucosyltransferase activity"/>
    <property type="evidence" value="ECO:0007669"/>
    <property type="project" value="UniProtKB-EC"/>
</dbReference>
<feature type="region of interest" description="Disordered" evidence="20">
    <location>
        <begin position="1"/>
        <end position="115"/>
    </location>
</feature>
<evidence type="ECO:0000256" key="14">
    <source>
        <dbReference type="ARBA" id="ARBA00023136"/>
    </source>
</evidence>
<dbReference type="Pfam" id="PF06722">
    <property type="entry name" value="EryCIII-like_C"/>
    <property type="match status" value="1"/>
</dbReference>
<dbReference type="InterPro" id="IPR048066">
    <property type="entry name" value="ATG26_PH_GRAM1"/>
</dbReference>
<accession>A0AAD7VQK8</accession>
<dbReference type="InterPro" id="IPR004182">
    <property type="entry name" value="GRAM"/>
</dbReference>
<organism evidence="22 23">
    <name type="scientific">Lipomyces tetrasporus</name>
    <dbReference type="NCBI Taxonomy" id="54092"/>
    <lineage>
        <taxon>Eukaryota</taxon>
        <taxon>Fungi</taxon>
        <taxon>Dikarya</taxon>
        <taxon>Ascomycota</taxon>
        <taxon>Saccharomycotina</taxon>
        <taxon>Lipomycetes</taxon>
        <taxon>Lipomycetales</taxon>
        <taxon>Lipomycetaceae</taxon>
        <taxon>Lipomyces</taxon>
    </lineage>
</organism>
<evidence type="ECO:0000256" key="6">
    <source>
        <dbReference type="ARBA" id="ARBA00022490"/>
    </source>
</evidence>
<evidence type="ECO:0000256" key="5">
    <source>
        <dbReference type="ARBA" id="ARBA00017894"/>
    </source>
</evidence>
<feature type="compositionally biased region" description="Low complexity" evidence="20">
    <location>
        <begin position="27"/>
        <end position="37"/>
    </location>
</feature>
<dbReference type="Gene3D" id="3.40.50.2000">
    <property type="entry name" value="Glycogen Phosphorylase B"/>
    <property type="match status" value="2"/>
</dbReference>
<dbReference type="GO" id="GO:0016020">
    <property type="term" value="C:membrane"/>
    <property type="evidence" value="ECO:0007669"/>
    <property type="project" value="UniProtKB-SubCell"/>
</dbReference>
<keyword evidence="13" id="KW-0443">Lipid metabolism</keyword>
<dbReference type="CDD" id="cd13216">
    <property type="entry name" value="PH-GRAM2_AGT26"/>
    <property type="match status" value="1"/>
</dbReference>
<dbReference type="PANTHER" id="PTHR48050">
    <property type="entry name" value="STEROL 3-BETA-GLUCOSYLTRANSFERASE"/>
    <property type="match status" value="1"/>
</dbReference>
<name>A0AAD7VQK8_9ASCO</name>
<evidence type="ECO:0000256" key="19">
    <source>
        <dbReference type="ARBA" id="ARBA00049453"/>
    </source>
</evidence>
<evidence type="ECO:0000259" key="21">
    <source>
        <dbReference type="PROSITE" id="PS50003"/>
    </source>
</evidence>
<comment type="subcellular location">
    <subcellularLocation>
        <location evidence="2">Cytoplasm</location>
    </subcellularLocation>
    <subcellularLocation>
        <location evidence="1">Membrane</location>
        <topology evidence="1">Peripheral membrane protein</topology>
    </subcellularLocation>
</comment>
<dbReference type="GO" id="GO:0005737">
    <property type="term" value="C:cytoplasm"/>
    <property type="evidence" value="ECO:0007669"/>
    <property type="project" value="UniProtKB-SubCell"/>
</dbReference>
<dbReference type="Pfam" id="PF02893">
    <property type="entry name" value="GRAM"/>
    <property type="match status" value="2"/>
</dbReference>
<feature type="compositionally biased region" description="Basic and acidic residues" evidence="20">
    <location>
        <begin position="746"/>
        <end position="759"/>
    </location>
</feature>
<feature type="compositionally biased region" description="Acidic residues" evidence="20">
    <location>
        <begin position="149"/>
        <end position="178"/>
    </location>
</feature>
<feature type="domain" description="PH" evidence="21">
    <location>
        <begin position="317"/>
        <end position="420"/>
    </location>
</feature>
<dbReference type="InterPro" id="IPR011993">
    <property type="entry name" value="PH-like_dom_sf"/>
</dbReference>
<comment type="catalytic activity">
    <reaction evidence="18">
        <text>ergosterol + UDP-alpha-D-glucose = ergosteryl 3-beta-D-glucoside + UDP + H(+)</text>
        <dbReference type="Rhea" id="RHEA:61836"/>
        <dbReference type="ChEBI" id="CHEBI:15378"/>
        <dbReference type="ChEBI" id="CHEBI:16933"/>
        <dbReference type="ChEBI" id="CHEBI:52973"/>
        <dbReference type="ChEBI" id="CHEBI:58223"/>
        <dbReference type="ChEBI" id="CHEBI:58885"/>
    </reaction>
    <physiologicalReaction direction="left-to-right" evidence="18">
        <dbReference type="Rhea" id="RHEA:61837"/>
    </physiologicalReaction>
</comment>
<dbReference type="FunFam" id="2.30.29.30:FF:000391">
    <property type="entry name" value="Sterol 3-beta-glucosyltransferase"/>
    <property type="match status" value="1"/>
</dbReference>
<keyword evidence="9" id="KW-0808">Transferase</keyword>
<keyword evidence="11" id="KW-0752">Steroid biosynthesis</keyword>
<dbReference type="CDD" id="cd03784">
    <property type="entry name" value="GT1_Gtf-like"/>
    <property type="match status" value="1"/>
</dbReference>
<keyword evidence="14" id="KW-0472">Membrane</keyword>
<evidence type="ECO:0000256" key="18">
    <source>
        <dbReference type="ARBA" id="ARBA00047886"/>
    </source>
</evidence>
<evidence type="ECO:0000256" key="7">
    <source>
        <dbReference type="ARBA" id="ARBA00022516"/>
    </source>
</evidence>
<dbReference type="FunFam" id="3.40.50.2000:FF:000009">
    <property type="entry name" value="Sterol 3-beta-glucosyltransferase UGT80A2"/>
    <property type="match status" value="1"/>
</dbReference>
<proteinExistence type="inferred from homology"/>
<dbReference type="Pfam" id="PF03033">
    <property type="entry name" value="Glyco_transf_28"/>
    <property type="match status" value="1"/>
</dbReference>
<dbReference type="PANTHER" id="PTHR48050:SF25">
    <property type="entry name" value="STEROL 3-BETA-GLUCOSYLTRANSFERASE"/>
    <property type="match status" value="1"/>
</dbReference>
<keyword evidence="16" id="KW-0753">Steroid metabolism</keyword>
<dbReference type="InterPro" id="IPR001849">
    <property type="entry name" value="PH_domain"/>
</dbReference>
<evidence type="ECO:0000256" key="1">
    <source>
        <dbReference type="ARBA" id="ARBA00004170"/>
    </source>
</evidence>
<evidence type="ECO:0000256" key="11">
    <source>
        <dbReference type="ARBA" id="ARBA00022955"/>
    </source>
</evidence>
<evidence type="ECO:0000256" key="17">
    <source>
        <dbReference type="ARBA" id="ARBA00029843"/>
    </source>
</evidence>
<dbReference type="SMART" id="SM00568">
    <property type="entry name" value="GRAM"/>
    <property type="match status" value="2"/>
</dbReference>
<comment type="catalytic activity">
    <reaction evidence="19">
        <text>a sterol + UDP-alpha-D-glucose = a sterol 3-beta-D-glucoside + UDP + H(+)</text>
        <dbReference type="Rhea" id="RHEA:22724"/>
        <dbReference type="ChEBI" id="CHEBI:15378"/>
        <dbReference type="ChEBI" id="CHEBI:15889"/>
        <dbReference type="ChEBI" id="CHEBI:37424"/>
        <dbReference type="ChEBI" id="CHEBI:58223"/>
        <dbReference type="ChEBI" id="CHEBI:58885"/>
        <dbReference type="EC" id="2.4.1.173"/>
    </reaction>
    <physiologicalReaction direction="left-to-right" evidence="19">
        <dbReference type="Rhea" id="RHEA:22725"/>
    </physiologicalReaction>
</comment>
<dbReference type="Pfam" id="PF00169">
    <property type="entry name" value="PH"/>
    <property type="match status" value="1"/>
</dbReference>
<dbReference type="InterPro" id="IPR004276">
    <property type="entry name" value="GlycoTrans_28_N"/>
</dbReference>
<feature type="region of interest" description="Disordered" evidence="20">
    <location>
        <begin position="145"/>
        <end position="183"/>
    </location>
</feature>
<feature type="compositionally biased region" description="Polar residues" evidence="20">
    <location>
        <begin position="562"/>
        <end position="587"/>
    </location>
</feature>
<feature type="compositionally biased region" description="Low complexity" evidence="20">
    <location>
        <begin position="1"/>
        <end position="19"/>
    </location>
</feature>